<dbReference type="InterPro" id="IPR002885">
    <property type="entry name" value="PPR_rpt"/>
</dbReference>
<dbReference type="FunFam" id="1.25.40.10:FF:000366">
    <property type="entry name" value="Pentatricopeptide (PPR) repeat-containing protein"/>
    <property type="match status" value="1"/>
</dbReference>
<dbReference type="Pfam" id="PF20431">
    <property type="entry name" value="E_motif"/>
    <property type="match status" value="1"/>
</dbReference>
<dbReference type="FunFam" id="1.25.40.10:FF:000422">
    <property type="entry name" value="Pentatricopeptide repeat-containing protein"/>
    <property type="match status" value="1"/>
</dbReference>
<dbReference type="GO" id="GO:0009451">
    <property type="term" value="P:RNA modification"/>
    <property type="evidence" value="ECO:0007669"/>
    <property type="project" value="InterPro"/>
</dbReference>
<dbReference type="NCBIfam" id="TIGR00756">
    <property type="entry name" value="PPR"/>
    <property type="match status" value="4"/>
</dbReference>
<accession>A0A5K0WYG0</accession>
<dbReference type="InterPro" id="IPR046960">
    <property type="entry name" value="PPR_At4g14850-like_plant"/>
</dbReference>
<dbReference type="InterPro" id="IPR011990">
    <property type="entry name" value="TPR-like_helical_dom_sf"/>
</dbReference>
<sequence>MNRIREVHAYALRNGVEQTKFLITKLLEIPCIDYARAIFDRAINPELFLYNKLIQHYSSHGPCEQCLSLYSSLCRLGRLPNEYTFPFMLKACASLLSAGDGRNLHTHIVKLGFGSDVFVSTAMIDMYAKSGCLEDAHGVFDEMPERDVPSWNSLIGGYARLGRLSIAKELFDRMGYRRNVISWTSVVSGYAQNGQYHEAVDMYVKMVEEGLKPNHVTIASVLPACAHLGALDMGERIDVYARENDYFQNIFVSNALVEMYAKCGKIDSARRVFGEIAEKNVCSWNSMITGLAVHGRWREALTLFEDMQSEGFIPDDITFVGVLCACTHGGLVKQGRQYFNFMKSRFGISPKLEHYSCMVDLLGRAGLLREAYEMLMKMPMKPDSVVWGTLLGACSFHANVEIGEAAAEKLFELEPWNPGNYVIMSNIYAARGRWDGVARIRLRMKGRSLQKAAGYSLIEEDGILHKFTVEDNSHPYSYQIYRLLDELTSQMKLVGYVPTVEFETVDGISL</sequence>
<dbReference type="Pfam" id="PF20430">
    <property type="entry name" value="Eplus_motif"/>
    <property type="match status" value="1"/>
</dbReference>
<evidence type="ECO:0000256" key="2">
    <source>
        <dbReference type="PROSITE-ProRule" id="PRU00708"/>
    </source>
</evidence>
<proteinExistence type="predicted"/>
<dbReference type="PANTHER" id="PTHR47926">
    <property type="entry name" value="PENTATRICOPEPTIDE REPEAT-CONTAINING PROTEIN"/>
    <property type="match status" value="1"/>
</dbReference>
<evidence type="ECO:0008006" key="4">
    <source>
        <dbReference type="Google" id="ProtNLM"/>
    </source>
</evidence>
<reference evidence="3" key="1">
    <citation type="submission" date="2019-09" db="EMBL/GenBank/DDBJ databases">
        <authorList>
            <person name="Zhang L."/>
        </authorList>
    </citation>
    <scope>NUCLEOTIDE SEQUENCE</scope>
</reference>
<keyword evidence="1" id="KW-0677">Repeat</keyword>
<dbReference type="EMBL" id="LR721775">
    <property type="protein sequence ID" value="VVV57449.1"/>
    <property type="molecule type" value="Genomic_DNA"/>
</dbReference>
<gene>
    <name evidence="3" type="ORF">NYM_LOCUS4665</name>
</gene>
<dbReference type="Gene3D" id="1.25.40.10">
    <property type="entry name" value="Tetratricopeptide repeat domain"/>
    <property type="match status" value="3"/>
</dbReference>
<dbReference type="Pfam" id="PF01535">
    <property type="entry name" value="PPR"/>
    <property type="match status" value="3"/>
</dbReference>
<dbReference type="FunFam" id="1.25.40.10:FF:000344">
    <property type="entry name" value="Pentatricopeptide repeat-containing protein"/>
    <property type="match status" value="1"/>
</dbReference>
<evidence type="ECO:0000256" key="1">
    <source>
        <dbReference type="ARBA" id="ARBA00022737"/>
    </source>
</evidence>
<feature type="repeat" description="PPR" evidence="2">
    <location>
        <begin position="116"/>
        <end position="150"/>
    </location>
</feature>
<dbReference type="Gramene" id="NC10G0145800.1">
    <property type="protein sequence ID" value="NC10G0145800.1:cds"/>
    <property type="gene ID" value="NC10G0145800"/>
</dbReference>
<name>A0A5K0WYG0_9MAGN</name>
<dbReference type="OMA" id="YKLRMAG"/>
<dbReference type="InterPro" id="IPR046849">
    <property type="entry name" value="E2_motif"/>
</dbReference>
<evidence type="ECO:0000313" key="3">
    <source>
        <dbReference type="EMBL" id="VVV57449.1"/>
    </source>
</evidence>
<protein>
    <recommendedName>
        <fullName evidence="4">DYW domain-containing protein</fullName>
    </recommendedName>
</protein>
<dbReference type="GO" id="GO:0003723">
    <property type="term" value="F:RNA binding"/>
    <property type="evidence" value="ECO:0007669"/>
    <property type="project" value="InterPro"/>
</dbReference>
<dbReference type="Pfam" id="PF13041">
    <property type="entry name" value="PPR_2"/>
    <property type="match status" value="3"/>
</dbReference>
<feature type="repeat" description="PPR" evidence="2">
    <location>
        <begin position="280"/>
        <end position="314"/>
    </location>
</feature>
<dbReference type="AlphaFoldDB" id="A0A5K0WYG0"/>
<feature type="repeat" description="PPR" evidence="2">
    <location>
        <begin position="249"/>
        <end position="279"/>
    </location>
</feature>
<dbReference type="InterPro" id="IPR046848">
    <property type="entry name" value="E_motif"/>
</dbReference>
<dbReference type="PANTHER" id="PTHR47926:SF540">
    <property type="entry name" value="PENTATRICOPEPTIDE REPEAT-CONTAINING PROTEIN"/>
    <property type="match status" value="1"/>
</dbReference>
<dbReference type="PROSITE" id="PS51375">
    <property type="entry name" value="PPR"/>
    <property type="match status" value="4"/>
</dbReference>
<dbReference type="OrthoDB" id="185373at2759"/>
<organism evidence="3">
    <name type="scientific">Nymphaea colorata</name>
    <name type="common">pocket water lily</name>
    <dbReference type="NCBI Taxonomy" id="210225"/>
    <lineage>
        <taxon>Eukaryota</taxon>
        <taxon>Viridiplantae</taxon>
        <taxon>Streptophyta</taxon>
        <taxon>Embryophyta</taxon>
        <taxon>Tracheophyta</taxon>
        <taxon>Spermatophyta</taxon>
        <taxon>Magnoliopsida</taxon>
        <taxon>Nymphaeales</taxon>
        <taxon>Nymphaeaceae</taxon>
        <taxon>Nymphaea</taxon>
    </lineage>
</organism>
<feature type="repeat" description="PPR" evidence="2">
    <location>
        <begin position="179"/>
        <end position="213"/>
    </location>
</feature>